<gene>
    <name evidence="2" type="ORF">FGK64_17520</name>
</gene>
<evidence type="ECO:0000313" key="2">
    <source>
        <dbReference type="EMBL" id="TMV10580.1"/>
    </source>
</evidence>
<dbReference type="RefSeq" id="WP_138865154.1">
    <property type="nucleotide sequence ID" value="NZ_VCPC01000004.1"/>
</dbReference>
<accession>A0ABY2X554</accession>
<feature type="transmembrane region" description="Helical" evidence="1">
    <location>
        <begin position="47"/>
        <end position="65"/>
    </location>
</feature>
<reference evidence="2 3" key="1">
    <citation type="submission" date="2019-05" db="EMBL/GenBank/DDBJ databases">
        <title>Marivita sp. nov. isolated from sea sediment.</title>
        <authorList>
            <person name="Kim W."/>
        </authorList>
    </citation>
    <scope>NUCLEOTIDE SEQUENCE [LARGE SCALE GENOMIC DNA]</scope>
    <source>
        <strain evidence="2 3">CAU 1492</strain>
    </source>
</reference>
<keyword evidence="1" id="KW-0812">Transmembrane</keyword>
<protein>
    <submittedName>
        <fullName evidence="2">VanZ family protein</fullName>
    </submittedName>
</protein>
<keyword evidence="1" id="KW-1133">Transmembrane helix</keyword>
<sequence>MQTDTSQRGSRVITLLVYAFTCLWAAFVLYGTLTPMPALPGPPRSDLIVHFAVFFVLVLPSATVLPRHAFAIALFALTLGGAIELIQPYVGRSREFLDFLADSAGVLGGLCAGKMIRMAFGLRESTDTATG</sequence>
<feature type="transmembrane region" description="Helical" evidence="1">
    <location>
        <begin position="72"/>
        <end position="90"/>
    </location>
</feature>
<dbReference type="EMBL" id="VCPC01000004">
    <property type="protein sequence ID" value="TMV10580.1"/>
    <property type="molecule type" value="Genomic_DNA"/>
</dbReference>
<keyword evidence="3" id="KW-1185">Reference proteome</keyword>
<evidence type="ECO:0000256" key="1">
    <source>
        <dbReference type="SAM" id="Phobius"/>
    </source>
</evidence>
<name>A0ABY2X554_9RHOB</name>
<evidence type="ECO:0000313" key="3">
    <source>
        <dbReference type="Proteomes" id="UP001191082"/>
    </source>
</evidence>
<feature type="transmembrane region" description="Helical" evidence="1">
    <location>
        <begin position="12"/>
        <end position="32"/>
    </location>
</feature>
<proteinExistence type="predicted"/>
<keyword evidence="1" id="KW-0472">Membrane</keyword>
<organism evidence="2 3">
    <name type="scientific">Arenibacterium halophilum</name>
    <dbReference type="NCBI Taxonomy" id="2583821"/>
    <lineage>
        <taxon>Bacteria</taxon>
        <taxon>Pseudomonadati</taxon>
        <taxon>Pseudomonadota</taxon>
        <taxon>Alphaproteobacteria</taxon>
        <taxon>Rhodobacterales</taxon>
        <taxon>Paracoccaceae</taxon>
        <taxon>Arenibacterium</taxon>
    </lineage>
</organism>
<comment type="caution">
    <text evidence="2">The sequence shown here is derived from an EMBL/GenBank/DDBJ whole genome shotgun (WGS) entry which is preliminary data.</text>
</comment>
<dbReference type="Proteomes" id="UP001191082">
    <property type="component" value="Unassembled WGS sequence"/>
</dbReference>